<reference evidence="2" key="1">
    <citation type="submission" date="2023-07" db="EMBL/GenBank/DDBJ databases">
        <authorList>
            <consortium name="CYATHOMIX"/>
        </authorList>
    </citation>
    <scope>NUCLEOTIDE SEQUENCE</scope>
    <source>
        <strain evidence="2">N/A</strain>
    </source>
</reference>
<gene>
    <name evidence="2" type="ORF">CYNAS_LOCUS1805</name>
</gene>
<dbReference type="EMBL" id="CATQJL010000001">
    <property type="protein sequence ID" value="CAJ0589822.1"/>
    <property type="molecule type" value="Genomic_DNA"/>
</dbReference>
<accession>A0AA36GDB0</accession>
<keyword evidence="3" id="KW-1185">Reference proteome</keyword>
<name>A0AA36GDB0_CYLNA</name>
<protein>
    <submittedName>
        <fullName evidence="2">Uncharacterized protein</fullName>
    </submittedName>
</protein>
<organism evidence="2 3">
    <name type="scientific">Cylicocyclus nassatus</name>
    <name type="common">Nematode worm</name>
    <dbReference type="NCBI Taxonomy" id="53992"/>
    <lineage>
        <taxon>Eukaryota</taxon>
        <taxon>Metazoa</taxon>
        <taxon>Ecdysozoa</taxon>
        <taxon>Nematoda</taxon>
        <taxon>Chromadorea</taxon>
        <taxon>Rhabditida</taxon>
        <taxon>Rhabditina</taxon>
        <taxon>Rhabditomorpha</taxon>
        <taxon>Strongyloidea</taxon>
        <taxon>Strongylidae</taxon>
        <taxon>Cylicocyclus</taxon>
    </lineage>
</organism>
<dbReference type="Proteomes" id="UP001176961">
    <property type="component" value="Unassembled WGS sequence"/>
</dbReference>
<keyword evidence="1" id="KW-0472">Membrane</keyword>
<keyword evidence="1" id="KW-1133">Transmembrane helix</keyword>
<keyword evidence="1" id="KW-0812">Transmembrane</keyword>
<evidence type="ECO:0000313" key="2">
    <source>
        <dbReference type="EMBL" id="CAJ0589822.1"/>
    </source>
</evidence>
<sequence>YKSQHRTFKGFISNFSAVVGFLADSSRQPFTSERMLAWKFFVVSLLATATNAIPQLLFPTLWLGDFRL</sequence>
<proteinExistence type="predicted"/>
<comment type="caution">
    <text evidence="2">The sequence shown here is derived from an EMBL/GenBank/DDBJ whole genome shotgun (WGS) entry which is preliminary data.</text>
</comment>
<evidence type="ECO:0000256" key="1">
    <source>
        <dbReference type="SAM" id="Phobius"/>
    </source>
</evidence>
<feature type="non-terminal residue" evidence="2">
    <location>
        <position position="1"/>
    </location>
</feature>
<dbReference type="AlphaFoldDB" id="A0AA36GDB0"/>
<evidence type="ECO:0000313" key="3">
    <source>
        <dbReference type="Proteomes" id="UP001176961"/>
    </source>
</evidence>
<feature type="transmembrane region" description="Helical" evidence="1">
    <location>
        <begin position="36"/>
        <end position="58"/>
    </location>
</feature>